<protein>
    <submittedName>
        <fullName evidence="1">Uncharacterized protein</fullName>
    </submittedName>
</protein>
<dbReference type="KEGG" id="vin:AKJ08_1296"/>
<name>A0A0K1PCR3_9BACT</name>
<dbReference type="AlphaFoldDB" id="A0A0K1PCR3"/>
<dbReference type="EMBL" id="CP012332">
    <property type="protein sequence ID" value="AKU90909.1"/>
    <property type="molecule type" value="Genomic_DNA"/>
</dbReference>
<dbReference type="Proteomes" id="UP000055590">
    <property type="component" value="Chromosome"/>
</dbReference>
<evidence type="ECO:0000313" key="2">
    <source>
        <dbReference type="Proteomes" id="UP000055590"/>
    </source>
</evidence>
<proteinExistence type="predicted"/>
<sequence>MSAFSAFEAAVPAGSALEMRGIMHAVANTTTARAFIDGLRSNAG</sequence>
<reference evidence="1 2" key="1">
    <citation type="submission" date="2015-08" db="EMBL/GenBank/DDBJ databases">
        <authorList>
            <person name="Babu N.S."/>
            <person name="Beckwith C.J."/>
            <person name="Beseler K.G."/>
            <person name="Brison A."/>
            <person name="Carone J.V."/>
            <person name="Caskin T.P."/>
            <person name="Diamond M."/>
            <person name="Durham M.E."/>
            <person name="Foxe J.M."/>
            <person name="Go M."/>
            <person name="Henderson B.A."/>
            <person name="Jones I.B."/>
            <person name="McGettigan J.A."/>
            <person name="Micheletti S.J."/>
            <person name="Nasrallah M.E."/>
            <person name="Ortiz D."/>
            <person name="Piller C.R."/>
            <person name="Privatt S.R."/>
            <person name="Schneider S.L."/>
            <person name="Sharp S."/>
            <person name="Smith T.C."/>
            <person name="Stanton J.D."/>
            <person name="Ullery H.E."/>
            <person name="Wilson R.J."/>
            <person name="Serrano M.G."/>
            <person name="Buck G."/>
            <person name="Lee V."/>
            <person name="Wang Y."/>
            <person name="Carvalho R."/>
            <person name="Voegtly L."/>
            <person name="Shi R."/>
            <person name="Duckworth R."/>
            <person name="Johnson A."/>
            <person name="Loviza R."/>
            <person name="Walstead R."/>
            <person name="Shah Z."/>
            <person name="Kiflezghi M."/>
            <person name="Wade K."/>
            <person name="Ball S.L."/>
            <person name="Bradley K.W."/>
            <person name="Asai D.J."/>
            <person name="Bowman C.A."/>
            <person name="Russell D.A."/>
            <person name="Pope W.H."/>
            <person name="Jacobs-Sera D."/>
            <person name="Hendrix R.W."/>
            <person name="Hatfull G.F."/>
        </authorList>
    </citation>
    <scope>NUCLEOTIDE SEQUENCE [LARGE SCALE GENOMIC DNA]</scope>
    <source>
        <strain evidence="1 2">DSM 27710</strain>
    </source>
</reference>
<accession>A0A0K1PCR3</accession>
<gene>
    <name evidence="1" type="ORF">AKJ08_1296</name>
</gene>
<organism evidence="1 2">
    <name type="scientific">Vulgatibacter incomptus</name>
    <dbReference type="NCBI Taxonomy" id="1391653"/>
    <lineage>
        <taxon>Bacteria</taxon>
        <taxon>Pseudomonadati</taxon>
        <taxon>Myxococcota</taxon>
        <taxon>Myxococcia</taxon>
        <taxon>Myxococcales</taxon>
        <taxon>Cystobacterineae</taxon>
        <taxon>Vulgatibacteraceae</taxon>
        <taxon>Vulgatibacter</taxon>
    </lineage>
</organism>
<evidence type="ECO:0000313" key="1">
    <source>
        <dbReference type="EMBL" id="AKU90909.1"/>
    </source>
</evidence>
<keyword evidence="2" id="KW-1185">Reference proteome</keyword>